<dbReference type="PRINTS" id="PR00032">
    <property type="entry name" value="HTHARAC"/>
</dbReference>
<dbReference type="Gene3D" id="1.10.10.60">
    <property type="entry name" value="Homeodomain-like"/>
    <property type="match status" value="1"/>
</dbReference>
<reference evidence="6" key="1">
    <citation type="submission" date="2018-11" db="EMBL/GenBank/DDBJ databases">
        <title>Complete genome sequence of Paenibacillus sp. ML311-T8.</title>
        <authorList>
            <person name="Nam Y.-D."/>
            <person name="Kang J."/>
            <person name="Chung W.-H."/>
            <person name="Park Y.S."/>
        </authorList>
    </citation>
    <scope>NUCLEOTIDE SEQUENCE [LARGE SCALE GENOMIC DNA]</scope>
    <source>
        <strain evidence="6">ML311-T8</strain>
    </source>
</reference>
<dbReference type="GO" id="GO:0043565">
    <property type="term" value="F:sequence-specific DNA binding"/>
    <property type="evidence" value="ECO:0007669"/>
    <property type="project" value="InterPro"/>
</dbReference>
<keyword evidence="1" id="KW-0805">Transcription regulation</keyword>
<evidence type="ECO:0000256" key="1">
    <source>
        <dbReference type="ARBA" id="ARBA00023015"/>
    </source>
</evidence>
<dbReference type="RefSeq" id="WP_155699343.1">
    <property type="nucleotide sequence ID" value="NZ_CP034235.1"/>
</dbReference>
<dbReference type="Gene3D" id="2.60.120.10">
    <property type="entry name" value="Jelly Rolls"/>
    <property type="match status" value="1"/>
</dbReference>
<dbReference type="SUPFAM" id="SSF46689">
    <property type="entry name" value="Homeodomain-like"/>
    <property type="match status" value="2"/>
</dbReference>
<dbReference type="EMBL" id="CP034235">
    <property type="protein sequence ID" value="QGQ94342.1"/>
    <property type="molecule type" value="Genomic_DNA"/>
</dbReference>
<protein>
    <submittedName>
        <fullName evidence="5">AraC family transcriptional regulator</fullName>
    </submittedName>
</protein>
<keyword evidence="2" id="KW-0238">DNA-binding</keyword>
<dbReference type="Pfam" id="PF02311">
    <property type="entry name" value="AraC_binding"/>
    <property type="match status" value="1"/>
</dbReference>
<keyword evidence="3" id="KW-0804">Transcription</keyword>
<evidence type="ECO:0000313" key="6">
    <source>
        <dbReference type="Proteomes" id="UP000426246"/>
    </source>
</evidence>
<organism evidence="5 6">
    <name type="scientific">Paenibacillus psychroresistens</name>
    <dbReference type="NCBI Taxonomy" id="1778678"/>
    <lineage>
        <taxon>Bacteria</taxon>
        <taxon>Bacillati</taxon>
        <taxon>Bacillota</taxon>
        <taxon>Bacilli</taxon>
        <taxon>Bacillales</taxon>
        <taxon>Paenibacillaceae</taxon>
        <taxon>Paenibacillus</taxon>
    </lineage>
</organism>
<dbReference type="InterPro" id="IPR003313">
    <property type="entry name" value="AraC-bd"/>
</dbReference>
<sequence length="293" mass="34014">MNKSRKVVITTKGEQLFDEHLSIFVNRIKESFVLSEHDHDFVEITYVSEGTGIHYIDNQTINVKKGDLFYIPLGVSHIFRPSNTSEKDSLIVYNCIFRESLFDFLQNGAFPQVGALKLTRLNPAINRWMHFKEHTHEFRDLFTALLWEHDLKPLGHEAMLFALFIQLLLLLERREEGSNASSDSGARRLDVALEYMRDHLHESLTLPIVSKLMNIGERQLQRLIKKATGQTFIQWLQGERISKSCELLLKTTDKIPEIAQQVGFQDLKHFHRLFKSKTGVTPNAVRLRKLEME</sequence>
<evidence type="ECO:0000256" key="2">
    <source>
        <dbReference type="ARBA" id="ARBA00023125"/>
    </source>
</evidence>
<dbReference type="SMART" id="SM00342">
    <property type="entry name" value="HTH_ARAC"/>
    <property type="match status" value="1"/>
</dbReference>
<dbReference type="InterPro" id="IPR009057">
    <property type="entry name" value="Homeodomain-like_sf"/>
</dbReference>
<dbReference type="InterPro" id="IPR014710">
    <property type="entry name" value="RmlC-like_jellyroll"/>
</dbReference>
<name>A0A6B8RFR4_9BACL</name>
<dbReference type="PROSITE" id="PS00041">
    <property type="entry name" value="HTH_ARAC_FAMILY_1"/>
    <property type="match status" value="1"/>
</dbReference>
<dbReference type="Pfam" id="PF12833">
    <property type="entry name" value="HTH_18"/>
    <property type="match status" value="1"/>
</dbReference>
<evidence type="ECO:0000256" key="3">
    <source>
        <dbReference type="ARBA" id="ARBA00023163"/>
    </source>
</evidence>
<dbReference type="PROSITE" id="PS01124">
    <property type="entry name" value="HTH_ARAC_FAMILY_2"/>
    <property type="match status" value="1"/>
</dbReference>
<dbReference type="GO" id="GO:0003700">
    <property type="term" value="F:DNA-binding transcription factor activity"/>
    <property type="evidence" value="ECO:0007669"/>
    <property type="project" value="InterPro"/>
</dbReference>
<dbReference type="SUPFAM" id="SSF51182">
    <property type="entry name" value="RmlC-like cupins"/>
    <property type="match status" value="1"/>
</dbReference>
<dbReference type="InterPro" id="IPR018060">
    <property type="entry name" value="HTH_AraC"/>
</dbReference>
<evidence type="ECO:0000313" key="5">
    <source>
        <dbReference type="EMBL" id="QGQ94342.1"/>
    </source>
</evidence>
<dbReference type="InterPro" id="IPR020449">
    <property type="entry name" value="Tscrpt_reg_AraC-type_HTH"/>
</dbReference>
<dbReference type="PANTHER" id="PTHR43280:SF2">
    <property type="entry name" value="HTH-TYPE TRANSCRIPTIONAL REGULATOR EXSA"/>
    <property type="match status" value="1"/>
</dbReference>
<dbReference type="KEGG" id="ppsc:EHS13_05185"/>
<feature type="domain" description="HTH araC/xylS-type" evidence="4">
    <location>
        <begin position="190"/>
        <end position="288"/>
    </location>
</feature>
<dbReference type="PANTHER" id="PTHR43280">
    <property type="entry name" value="ARAC-FAMILY TRANSCRIPTIONAL REGULATOR"/>
    <property type="match status" value="1"/>
</dbReference>
<dbReference type="OrthoDB" id="2582835at2"/>
<dbReference type="AlphaFoldDB" id="A0A6B8RFR4"/>
<keyword evidence="6" id="KW-1185">Reference proteome</keyword>
<dbReference type="InterPro" id="IPR018062">
    <property type="entry name" value="HTH_AraC-typ_CS"/>
</dbReference>
<gene>
    <name evidence="5" type="ORF">EHS13_05185</name>
</gene>
<proteinExistence type="predicted"/>
<dbReference type="InterPro" id="IPR011051">
    <property type="entry name" value="RmlC_Cupin_sf"/>
</dbReference>
<evidence type="ECO:0000259" key="4">
    <source>
        <dbReference type="PROSITE" id="PS01124"/>
    </source>
</evidence>
<accession>A0A6B8RFR4</accession>
<dbReference type="Proteomes" id="UP000426246">
    <property type="component" value="Chromosome"/>
</dbReference>